<evidence type="ECO:0000313" key="1">
    <source>
        <dbReference type="EMBL" id="KAI9512445.1"/>
    </source>
</evidence>
<sequence>MYTPTFPPTEVELNKAGLLGTGVSEAAAQVARTMKEHPELLKLSLFALECINLQGQQYKGPSSPHSPCLPSFPNLKRLIHEPVGRFAHVPIKSLRGVFGTPLNKVWDTVGPQIRDIIKARKIQWSSIDPARFFTQSGRERRRGVLVQLLSGSASYLVQPPLTLPMMSLSKFLLFCGSTKSRVFTDATHYVRRFLTPLLAVSLTTEDMEEDDSQGTLTLWFHENKDDDGNPSDRVYGVSNCHVLRKNTTVNYVHKGGAAKDHVRVCGMRRFQRGLDEVTKAIAHHVVCADLYAQEIIKLQANGDQGPESAEEMERIRCQLDDEIKDITDLQRLHGEVTKYWSNIKLDRNIGHVEYAPAIKVDQGRTQYTADWAAFLAEEAKIKDAFEGNVVDLGSKYSSSQLTDMFYPLGGGPTTFKNLEERKLKIFGCATKEDLAVPTEFDNEGQRCLMVGKDGNTTDLTVGRYAGLESLTNADGVESMELAIYNLGIEAVEVFADKGDSGSLVWHMKDGKARIVGQLHSGRNKGGLTSFHVTYCTPGWWLLAEIKKKYKNAVFYPDTWPVRG</sequence>
<evidence type="ECO:0000313" key="2">
    <source>
        <dbReference type="Proteomes" id="UP001207468"/>
    </source>
</evidence>
<dbReference type="Proteomes" id="UP001207468">
    <property type="component" value="Unassembled WGS sequence"/>
</dbReference>
<accession>A0ACC0UMA6</accession>
<dbReference type="EMBL" id="JAGFNK010000009">
    <property type="protein sequence ID" value="KAI9512445.1"/>
    <property type="molecule type" value="Genomic_DNA"/>
</dbReference>
<gene>
    <name evidence="1" type="ORF">F5148DRAFT_1365369</name>
</gene>
<comment type="caution">
    <text evidence="1">The sequence shown here is derived from an EMBL/GenBank/DDBJ whole genome shotgun (WGS) entry which is preliminary data.</text>
</comment>
<name>A0ACC0UMA6_9AGAM</name>
<organism evidence="1 2">
    <name type="scientific">Russula earlei</name>
    <dbReference type="NCBI Taxonomy" id="71964"/>
    <lineage>
        <taxon>Eukaryota</taxon>
        <taxon>Fungi</taxon>
        <taxon>Dikarya</taxon>
        <taxon>Basidiomycota</taxon>
        <taxon>Agaricomycotina</taxon>
        <taxon>Agaricomycetes</taxon>
        <taxon>Russulales</taxon>
        <taxon>Russulaceae</taxon>
        <taxon>Russula</taxon>
    </lineage>
</organism>
<keyword evidence="2" id="KW-1185">Reference proteome</keyword>
<proteinExistence type="predicted"/>
<protein>
    <submittedName>
        <fullName evidence="1">Uncharacterized protein</fullName>
    </submittedName>
</protein>
<reference evidence="1" key="1">
    <citation type="submission" date="2021-03" db="EMBL/GenBank/DDBJ databases">
        <title>Evolutionary priming and transition to the ectomycorrhizal habit in an iconic lineage of mushroom-forming fungi: is preadaptation a requirement?</title>
        <authorList>
            <consortium name="DOE Joint Genome Institute"/>
            <person name="Looney B.P."/>
            <person name="Miyauchi S."/>
            <person name="Morin E."/>
            <person name="Drula E."/>
            <person name="Courty P.E."/>
            <person name="Chicoki N."/>
            <person name="Fauchery L."/>
            <person name="Kohler A."/>
            <person name="Kuo A."/>
            <person name="LaButti K."/>
            <person name="Pangilinan J."/>
            <person name="Lipzen A."/>
            <person name="Riley R."/>
            <person name="Andreopoulos W."/>
            <person name="He G."/>
            <person name="Johnson J."/>
            <person name="Barry K.W."/>
            <person name="Grigoriev I.V."/>
            <person name="Nagy L."/>
            <person name="Hibbett D."/>
            <person name="Henrissat B."/>
            <person name="Matheny P.B."/>
            <person name="Labbe J."/>
            <person name="Martin A.F."/>
        </authorList>
    </citation>
    <scope>NUCLEOTIDE SEQUENCE</scope>
    <source>
        <strain evidence="1">BPL698</strain>
    </source>
</reference>